<keyword evidence="2" id="KW-1185">Reference proteome</keyword>
<proteinExistence type="predicted"/>
<dbReference type="Proteomes" id="UP000631114">
    <property type="component" value="Unassembled WGS sequence"/>
</dbReference>
<dbReference type="InterPro" id="IPR051245">
    <property type="entry name" value="eIF5-mimic_regulator"/>
</dbReference>
<evidence type="ECO:0000313" key="2">
    <source>
        <dbReference type="Proteomes" id="UP000631114"/>
    </source>
</evidence>
<dbReference type="OrthoDB" id="1727522at2759"/>
<accession>A0A835H8I3</accession>
<sequence length="145" mass="16627">MVHSYGHCGILSPLLGALLSLKIGWMDSLTDGNRWKLYALKGFHLGLPSVSRWENVLSFFCNRRNLELELLYIVQTQCYGIAELRDLFTDIVRFLVQTHVVAVETIHIWCIEGTNTKGRHTFVNALKPFLKADLLRNNKLKQAKD</sequence>
<dbReference type="GO" id="GO:0005737">
    <property type="term" value="C:cytoplasm"/>
    <property type="evidence" value="ECO:0007669"/>
    <property type="project" value="TreeGrafter"/>
</dbReference>
<evidence type="ECO:0000313" key="1">
    <source>
        <dbReference type="EMBL" id="KAF9594621.1"/>
    </source>
</evidence>
<dbReference type="GO" id="GO:0016020">
    <property type="term" value="C:membrane"/>
    <property type="evidence" value="ECO:0007669"/>
    <property type="project" value="TreeGrafter"/>
</dbReference>
<organism evidence="1 2">
    <name type="scientific">Coptis chinensis</name>
    <dbReference type="NCBI Taxonomy" id="261450"/>
    <lineage>
        <taxon>Eukaryota</taxon>
        <taxon>Viridiplantae</taxon>
        <taxon>Streptophyta</taxon>
        <taxon>Embryophyta</taxon>
        <taxon>Tracheophyta</taxon>
        <taxon>Spermatophyta</taxon>
        <taxon>Magnoliopsida</taxon>
        <taxon>Ranunculales</taxon>
        <taxon>Ranunculaceae</taxon>
        <taxon>Coptidoideae</taxon>
        <taxon>Coptis</taxon>
    </lineage>
</organism>
<gene>
    <name evidence="1" type="ORF">IFM89_034243</name>
</gene>
<name>A0A835H8I3_9MAGN</name>
<dbReference type="EMBL" id="JADFTS010000008">
    <property type="protein sequence ID" value="KAF9594621.1"/>
    <property type="molecule type" value="Genomic_DNA"/>
</dbReference>
<dbReference type="Gene3D" id="1.25.40.180">
    <property type="match status" value="1"/>
</dbReference>
<dbReference type="PANTHER" id="PTHR14208:SF2">
    <property type="entry name" value="PROTEIN KRASAVIETZ"/>
    <property type="match status" value="1"/>
</dbReference>
<comment type="caution">
    <text evidence="1">The sequence shown here is derived from an EMBL/GenBank/DDBJ whole genome shotgun (WGS) entry which is preliminary data.</text>
</comment>
<dbReference type="InterPro" id="IPR016024">
    <property type="entry name" value="ARM-type_fold"/>
</dbReference>
<dbReference type="SUPFAM" id="SSF48371">
    <property type="entry name" value="ARM repeat"/>
    <property type="match status" value="1"/>
</dbReference>
<dbReference type="AlphaFoldDB" id="A0A835H8I3"/>
<protein>
    <submittedName>
        <fullName evidence="1">Uncharacterized protein</fullName>
    </submittedName>
</protein>
<dbReference type="PANTHER" id="PTHR14208">
    <property type="entry name" value="BASIC LEUCINE ZIPPER AND W2 DOMAIN-CONTAINING PROTEIN"/>
    <property type="match status" value="1"/>
</dbReference>
<reference evidence="1 2" key="1">
    <citation type="submission" date="2020-10" db="EMBL/GenBank/DDBJ databases">
        <title>The Coptis chinensis genome and diversification of protoberbering-type alkaloids.</title>
        <authorList>
            <person name="Wang B."/>
            <person name="Shu S."/>
            <person name="Song C."/>
            <person name="Liu Y."/>
        </authorList>
    </citation>
    <scope>NUCLEOTIDE SEQUENCE [LARGE SCALE GENOMIC DNA]</scope>
    <source>
        <strain evidence="1">HL-2020</strain>
        <tissue evidence="1">Leaf</tissue>
    </source>
</reference>